<dbReference type="PIRSF" id="PIRSF000161">
    <property type="entry name" value="DHPR"/>
    <property type="match status" value="1"/>
</dbReference>
<dbReference type="Pfam" id="PF01113">
    <property type="entry name" value="DapB_N"/>
    <property type="match status" value="1"/>
</dbReference>
<dbReference type="InterPro" id="IPR023940">
    <property type="entry name" value="DHDPR_bac"/>
</dbReference>
<evidence type="ECO:0000256" key="6">
    <source>
        <dbReference type="ARBA" id="ARBA00023002"/>
    </source>
</evidence>
<dbReference type="GO" id="GO:0008839">
    <property type="term" value="F:4-hydroxy-tetrahydrodipicolinate reductase"/>
    <property type="evidence" value="ECO:0007669"/>
    <property type="project" value="UniProtKB-EC"/>
</dbReference>
<evidence type="ECO:0000256" key="1">
    <source>
        <dbReference type="ARBA" id="ARBA00006642"/>
    </source>
</evidence>
<dbReference type="Proteomes" id="UP001243717">
    <property type="component" value="Unassembled WGS sequence"/>
</dbReference>
<comment type="subunit">
    <text evidence="13">Homotetramer.</text>
</comment>
<evidence type="ECO:0000256" key="3">
    <source>
        <dbReference type="ARBA" id="ARBA00022605"/>
    </source>
</evidence>
<keyword evidence="6 13" id="KW-0560">Oxidoreductase</keyword>
<feature type="binding site" evidence="13">
    <location>
        <begin position="100"/>
        <end position="103"/>
    </location>
    <ligand>
        <name>NAD(+)</name>
        <dbReference type="ChEBI" id="CHEBI:57540"/>
    </ligand>
</feature>
<dbReference type="SUPFAM" id="SSF55347">
    <property type="entry name" value="Glyceraldehyde-3-phosphate dehydrogenase-like, C-terminal domain"/>
    <property type="match status" value="1"/>
</dbReference>
<evidence type="ECO:0000256" key="12">
    <source>
        <dbReference type="ARBA" id="ARBA00049396"/>
    </source>
</evidence>
<dbReference type="EMBL" id="JARXIC010000017">
    <property type="protein sequence ID" value="MDQ8194999.1"/>
    <property type="molecule type" value="Genomic_DNA"/>
</dbReference>
<dbReference type="Gene3D" id="3.40.50.720">
    <property type="entry name" value="NAD(P)-binding Rossmann-like Domain"/>
    <property type="match status" value="1"/>
</dbReference>
<evidence type="ECO:0000256" key="8">
    <source>
        <dbReference type="ARBA" id="ARBA00023154"/>
    </source>
</evidence>
<evidence type="ECO:0000256" key="5">
    <source>
        <dbReference type="ARBA" id="ARBA00022915"/>
    </source>
</evidence>
<dbReference type="InterPro" id="IPR036291">
    <property type="entry name" value="NAD(P)-bd_dom_sf"/>
</dbReference>
<name>A0ABU1AJR5_9BACT</name>
<evidence type="ECO:0000256" key="2">
    <source>
        <dbReference type="ARBA" id="ARBA00022490"/>
    </source>
</evidence>
<keyword evidence="17" id="KW-1185">Reference proteome</keyword>
<dbReference type="Gene3D" id="3.30.360.10">
    <property type="entry name" value="Dihydrodipicolinate Reductase, domain 2"/>
    <property type="match status" value="1"/>
</dbReference>
<comment type="caution">
    <text evidence="13">Was originally thought to be a dihydrodipicolinate reductase (DHDPR), catalyzing the conversion of dihydrodipicolinate to tetrahydrodipicolinate. However, it was shown in E.coli that the substrate of the enzymatic reaction is not dihydrodipicolinate (DHDP) but in fact (2S,4S)-4-hydroxy-2,3,4,5-tetrahydrodipicolinic acid (HTPA), the product released by the DapA-catalyzed reaction.</text>
</comment>
<feature type="binding site" evidence="13">
    <location>
        <begin position="75"/>
        <end position="77"/>
    </location>
    <ligand>
        <name>NAD(+)</name>
        <dbReference type="ChEBI" id="CHEBI:57540"/>
    </ligand>
</feature>
<feature type="binding site" evidence="13">
    <location>
        <begin position="143"/>
        <end position="144"/>
    </location>
    <ligand>
        <name>(S)-2,3,4,5-tetrahydrodipicolinate</name>
        <dbReference type="ChEBI" id="CHEBI:16845"/>
    </ligand>
</feature>
<evidence type="ECO:0000256" key="4">
    <source>
        <dbReference type="ARBA" id="ARBA00022857"/>
    </source>
</evidence>
<feature type="binding site" evidence="13">
    <location>
        <position position="134"/>
    </location>
    <ligand>
        <name>(S)-2,3,4,5-tetrahydrodipicolinate</name>
        <dbReference type="ChEBI" id="CHEBI:16845"/>
    </ligand>
</feature>
<sequence>MPLKLLLNGSRGRMGIAITAVAKDNNAEIAAACDAGDDPRSNIDACEAIIEFSFHEVTAGIAQLAVEKKLPLVIGTTGHTAEEKAQILDTVSGKIPVVWAGNYSVGVNTLNYLTRKAAAILGEQYEPEVLEMHHHHKKDAPSGTAERLIEILKDSYALNNDQVVHGREGLVGARPRKEIGVHAIRGGDIVGEHTVYFCGDGERIELTHRATDRKIFAQGAVRAAQWAVGKAPGVYNMEDVLGLND</sequence>
<evidence type="ECO:0000256" key="9">
    <source>
        <dbReference type="ARBA" id="ARBA00037922"/>
    </source>
</evidence>
<dbReference type="InterPro" id="IPR022663">
    <property type="entry name" value="DapB_C"/>
</dbReference>
<comment type="catalytic activity">
    <reaction evidence="11 13">
        <text>(S)-2,3,4,5-tetrahydrodipicolinate + NADP(+) + H2O = (2S,4S)-4-hydroxy-2,3,4,5-tetrahydrodipicolinate + NADPH + H(+)</text>
        <dbReference type="Rhea" id="RHEA:35331"/>
        <dbReference type="ChEBI" id="CHEBI:15377"/>
        <dbReference type="ChEBI" id="CHEBI:15378"/>
        <dbReference type="ChEBI" id="CHEBI:16845"/>
        <dbReference type="ChEBI" id="CHEBI:57783"/>
        <dbReference type="ChEBI" id="CHEBI:58349"/>
        <dbReference type="ChEBI" id="CHEBI:67139"/>
        <dbReference type="EC" id="1.17.1.8"/>
    </reaction>
</comment>
<keyword evidence="8 13" id="KW-0457">Lysine biosynthesis</keyword>
<comment type="similarity">
    <text evidence="1 13">Belongs to the DapB family.</text>
</comment>
<dbReference type="PANTHER" id="PTHR20836:SF0">
    <property type="entry name" value="4-HYDROXY-TETRAHYDRODIPICOLINATE REDUCTASE 1, CHLOROPLASTIC-RELATED"/>
    <property type="match status" value="1"/>
</dbReference>
<comment type="function">
    <text evidence="13">Catalyzes the conversion of 4-hydroxy-tetrahydrodipicolinate (HTPA) to tetrahydrodipicolinate.</text>
</comment>
<dbReference type="HAMAP" id="MF_00102">
    <property type="entry name" value="DapB"/>
    <property type="match status" value="1"/>
</dbReference>
<keyword evidence="5 13" id="KW-0220">Diaminopimelate biosynthesis</keyword>
<evidence type="ECO:0000259" key="14">
    <source>
        <dbReference type="Pfam" id="PF01113"/>
    </source>
</evidence>
<dbReference type="InterPro" id="IPR000846">
    <property type="entry name" value="DapB_N"/>
</dbReference>
<evidence type="ECO:0000313" key="16">
    <source>
        <dbReference type="EMBL" id="MDQ8194999.1"/>
    </source>
</evidence>
<feature type="binding site" evidence="13">
    <location>
        <position position="40"/>
    </location>
    <ligand>
        <name>NADP(+)</name>
        <dbReference type="ChEBI" id="CHEBI:58349"/>
    </ligand>
</feature>
<dbReference type="EC" id="1.17.1.8" evidence="10 13"/>
<reference evidence="16 17" key="1">
    <citation type="submission" date="2023-04" db="EMBL/GenBank/DDBJ databases">
        <title>A novel bacteria isolated from coastal sediment.</title>
        <authorList>
            <person name="Liu X.-J."/>
            <person name="Du Z.-J."/>
        </authorList>
    </citation>
    <scope>NUCLEOTIDE SEQUENCE [LARGE SCALE GENOMIC DNA]</scope>
    <source>
        <strain evidence="16 17">SDUM461004</strain>
    </source>
</reference>
<evidence type="ECO:0000256" key="11">
    <source>
        <dbReference type="ARBA" id="ARBA00049080"/>
    </source>
</evidence>
<evidence type="ECO:0000256" key="10">
    <source>
        <dbReference type="ARBA" id="ARBA00038983"/>
    </source>
</evidence>
<dbReference type="CDD" id="cd02274">
    <property type="entry name" value="DHDPR_N"/>
    <property type="match status" value="1"/>
</dbReference>
<feature type="binding site" evidence="13">
    <location>
        <begin position="9"/>
        <end position="14"/>
    </location>
    <ligand>
        <name>NAD(+)</name>
        <dbReference type="ChEBI" id="CHEBI:57540"/>
    </ligand>
</feature>
<comment type="caution">
    <text evidence="16">The sequence shown here is derived from an EMBL/GenBank/DDBJ whole genome shotgun (WGS) entry which is preliminary data.</text>
</comment>
<proteinExistence type="inferred from homology"/>
<comment type="pathway">
    <text evidence="9 13">Amino-acid biosynthesis; L-lysine biosynthesis via DAP pathway; (S)-tetrahydrodipicolinate from L-aspartate: step 4/4.</text>
</comment>
<dbReference type="Pfam" id="PF05173">
    <property type="entry name" value="DapB_C"/>
    <property type="match status" value="1"/>
</dbReference>
<dbReference type="PROSITE" id="PS01298">
    <property type="entry name" value="DAPB"/>
    <property type="match status" value="1"/>
</dbReference>
<feature type="domain" description="Dihydrodipicolinate reductase N-terminal" evidence="14">
    <location>
        <begin position="4"/>
        <end position="103"/>
    </location>
</feature>
<protein>
    <recommendedName>
        <fullName evidence="10 13">4-hydroxy-tetrahydrodipicolinate reductase</fullName>
        <shortName evidence="13">HTPA reductase</shortName>
        <ecNumber evidence="10 13">1.17.1.8</ecNumber>
    </recommendedName>
</protein>
<dbReference type="PANTHER" id="PTHR20836">
    <property type="entry name" value="DIHYDRODIPICOLINATE REDUCTASE"/>
    <property type="match status" value="1"/>
</dbReference>
<evidence type="ECO:0000256" key="13">
    <source>
        <dbReference type="HAMAP-Rule" id="MF_00102"/>
    </source>
</evidence>
<keyword evidence="7 13" id="KW-0520">NAD</keyword>
<evidence type="ECO:0000259" key="15">
    <source>
        <dbReference type="Pfam" id="PF05173"/>
    </source>
</evidence>
<gene>
    <name evidence="13 16" type="primary">dapB</name>
    <name evidence="16" type="ORF">QEH59_11220</name>
</gene>
<dbReference type="NCBIfam" id="TIGR00036">
    <property type="entry name" value="dapB"/>
    <property type="match status" value="1"/>
</dbReference>
<organism evidence="16 17">
    <name type="scientific">Thalassobacterium sedimentorum</name>
    <dbReference type="NCBI Taxonomy" id="3041258"/>
    <lineage>
        <taxon>Bacteria</taxon>
        <taxon>Pseudomonadati</taxon>
        <taxon>Verrucomicrobiota</taxon>
        <taxon>Opitutia</taxon>
        <taxon>Puniceicoccales</taxon>
        <taxon>Coraliomargaritaceae</taxon>
        <taxon>Thalassobacterium</taxon>
    </lineage>
</organism>
<evidence type="ECO:0000256" key="7">
    <source>
        <dbReference type="ARBA" id="ARBA00023027"/>
    </source>
</evidence>
<comment type="catalytic activity">
    <reaction evidence="12 13">
        <text>(S)-2,3,4,5-tetrahydrodipicolinate + NAD(+) + H2O = (2S,4S)-4-hydroxy-2,3,4,5-tetrahydrodipicolinate + NADH + H(+)</text>
        <dbReference type="Rhea" id="RHEA:35323"/>
        <dbReference type="ChEBI" id="CHEBI:15377"/>
        <dbReference type="ChEBI" id="CHEBI:15378"/>
        <dbReference type="ChEBI" id="CHEBI:16845"/>
        <dbReference type="ChEBI" id="CHEBI:57540"/>
        <dbReference type="ChEBI" id="CHEBI:57945"/>
        <dbReference type="ChEBI" id="CHEBI:67139"/>
        <dbReference type="EC" id="1.17.1.8"/>
    </reaction>
</comment>
<feature type="domain" description="Dihydrodipicolinate reductase C-terminal" evidence="15">
    <location>
        <begin position="106"/>
        <end position="241"/>
    </location>
</feature>
<dbReference type="InterPro" id="IPR022664">
    <property type="entry name" value="DapB_N_CS"/>
</dbReference>
<keyword evidence="3 13" id="KW-0028">Amino-acid biosynthesis</keyword>
<dbReference type="RefSeq" id="WP_308985460.1">
    <property type="nucleotide sequence ID" value="NZ_JARXIC010000017.1"/>
</dbReference>
<comment type="subcellular location">
    <subcellularLocation>
        <location evidence="13">Cytoplasm</location>
    </subcellularLocation>
</comment>
<dbReference type="SUPFAM" id="SSF51735">
    <property type="entry name" value="NAD(P)-binding Rossmann-fold domains"/>
    <property type="match status" value="1"/>
</dbReference>
<keyword evidence="4 13" id="KW-0521">NADP</keyword>
<accession>A0ABU1AJR5</accession>
<keyword evidence="2 13" id="KW-0963">Cytoplasm</keyword>
<feature type="binding site" evidence="13">
    <location>
        <position position="38"/>
    </location>
    <ligand>
        <name>NAD(+)</name>
        <dbReference type="ChEBI" id="CHEBI:57540"/>
    </ligand>
</feature>
<feature type="active site" description="Proton donor/acceptor" evidence="13">
    <location>
        <position position="133"/>
    </location>
</feature>
<feature type="active site" description="Proton donor" evidence="13">
    <location>
        <position position="137"/>
    </location>
</feature>
<evidence type="ECO:0000313" key="17">
    <source>
        <dbReference type="Proteomes" id="UP001243717"/>
    </source>
</evidence>